<name>A0A2N7RZL0_9MICC</name>
<evidence type="ECO:0000313" key="2">
    <source>
        <dbReference type="Proteomes" id="UP000235739"/>
    </source>
</evidence>
<comment type="caution">
    <text evidence="1">The sequence shown here is derived from an EMBL/GenBank/DDBJ whole genome shotgun (WGS) entry which is preliminary data.</text>
</comment>
<dbReference type="AlphaFoldDB" id="A0A2N7RZL0"/>
<proteinExistence type="predicted"/>
<sequence>MGCTPDELNTAYGCEIEGSSYQGPSVRLKSNSGCQLSSFWSADGGIQFRLSNYGYTSEASDAKYVKKPWTTAELEFIPVMIAKMLERIESE</sequence>
<dbReference type="Proteomes" id="UP000235739">
    <property type="component" value="Unassembled WGS sequence"/>
</dbReference>
<gene>
    <name evidence="1" type="ORF">CIK84_11460</name>
</gene>
<evidence type="ECO:0000313" key="1">
    <source>
        <dbReference type="EMBL" id="PMQ19321.1"/>
    </source>
</evidence>
<dbReference type="EMBL" id="PNQX01000002">
    <property type="protein sequence ID" value="PMQ19321.1"/>
    <property type="molecule type" value="Genomic_DNA"/>
</dbReference>
<accession>A0A2N7RZL0</accession>
<organism evidence="1 2">
    <name type="scientific">Glutamicibacter arilaitensis</name>
    <dbReference type="NCBI Taxonomy" id="256701"/>
    <lineage>
        <taxon>Bacteria</taxon>
        <taxon>Bacillati</taxon>
        <taxon>Actinomycetota</taxon>
        <taxon>Actinomycetes</taxon>
        <taxon>Micrococcales</taxon>
        <taxon>Micrococcaceae</taxon>
        <taxon>Glutamicibacter</taxon>
    </lineage>
</organism>
<reference evidence="1 2" key="1">
    <citation type="journal article" date="2017" name="Elife">
        <title>Extensive horizontal gene transfer in cheese-associated bacteria.</title>
        <authorList>
            <person name="Bonham K.S."/>
            <person name="Wolfe B.E."/>
            <person name="Dutton R.J."/>
        </authorList>
    </citation>
    <scope>NUCLEOTIDE SEQUENCE [LARGE SCALE GENOMIC DNA]</scope>
    <source>
        <strain evidence="1 2">JB182</strain>
    </source>
</reference>
<protein>
    <submittedName>
        <fullName evidence="1">Uncharacterized protein</fullName>
    </submittedName>
</protein>